<evidence type="ECO:0000256" key="3">
    <source>
        <dbReference type="ARBA" id="ARBA00022448"/>
    </source>
</evidence>
<feature type="chain" id="PRO_5038524835" evidence="5">
    <location>
        <begin position="21"/>
        <end position="454"/>
    </location>
</feature>
<dbReference type="Proteomes" id="UP000600247">
    <property type="component" value="Unassembled WGS sequence"/>
</dbReference>
<dbReference type="AlphaFoldDB" id="A0A917M5E7"/>
<comment type="subcellular location">
    <subcellularLocation>
        <location evidence="1">Cell envelope</location>
    </subcellularLocation>
</comment>
<protein>
    <submittedName>
        <fullName evidence="6">Sugar ABC transporter substrate-binding protein</fullName>
    </submittedName>
</protein>
<comment type="similarity">
    <text evidence="2">Belongs to the bacterial solute-binding protein 1 family.</text>
</comment>
<evidence type="ECO:0000313" key="7">
    <source>
        <dbReference type="Proteomes" id="UP000600247"/>
    </source>
</evidence>
<dbReference type="Gene3D" id="3.40.190.10">
    <property type="entry name" value="Periplasmic binding protein-like II"/>
    <property type="match status" value="1"/>
</dbReference>
<evidence type="ECO:0000256" key="1">
    <source>
        <dbReference type="ARBA" id="ARBA00004196"/>
    </source>
</evidence>
<dbReference type="EMBL" id="BMHY01000008">
    <property type="protein sequence ID" value="GGG79156.1"/>
    <property type="molecule type" value="Genomic_DNA"/>
</dbReference>
<dbReference type="SUPFAM" id="SSF53850">
    <property type="entry name" value="Periplasmic binding protein-like II"/>
    <property type="match status" value="1"/>
</dbReference>
<keyword evidence="4 5" id="KW-0732">Signal</keyword>
<name>A0A917M5E7_9BACL</name>
<keyword evidence="3" id="KW-0813">Transport</keyword>
<proteinExistence type="inferred from homology"/>
<dbReference type="GO" id="GO:0030313">
    <property type="term" value="C:cell envelope"/>
    <property type="evidence" value="ECO:0007669"/>
    <property type="project" value="UniProtKB-SubCell"/>
</dbReference>
<reference evidence="6 7" key="1">
    <citation type="journal article" date="2014" name="Int. J. Syst. Evol. Microbiol.">
        <title>Complete genome sequence of Corynebacterium casei LMG S-19264T (=DSM 44701T), isolated from a smear-ripened cheese.</title>
        <authorList>
            <consortium name="US DOE Joint Genome Institute (JGI-PGF)"/>
            <person name="Walter F."/>
            <person name="Albersmeier A."/>
            <person name="Kalinowski J."/>
            <person name="Ruckert C."/>
        </authorList>
    </citation>
    <scope>NUCLEOTIDE SEQUENCE [LARGE SCALE GENOMIC DNA]</scope>
    <source>
        <strain evidence="6 7">CGMCC 1.15286</strain>
    </source>
</reference>
<comment type="caution">
    <text evidence="6">The sequence shown here is derived from an EMBL/GenBank/DDBJ whole genome shotgun (WGS) entry which is preliminary data.</text>
</comment>
<dbReference type="InterPro" id="IPR006059">
    <property type="entry name" value="SBP"/>
</dbReference>
<organism evidence="6 7">
    <name type="scientific">Paenibacillus radicis</name>
    <name type="common">ex Gao et al. 2016</name>
    <dbReference type="NCBI Taxonomy" id="1737354"/>
    <lineage>
        <taxon>Bacteria</taxon>
        <taxon>Bacillati</taxon>
        <taxon>Bacillota</taxon>
        <taxon>Bacilli</taxon>
        <taxon>Bacillales</taxon>
        <taxon>Paenibacillaceae</taxon>
        <taxon>Paenibacillus</taxon>
    </lineage>
</organism>
<accession>A0A917M5E7</accession>
<dbReference type="PROSITE" id="PS51257">
    <property type="entry name" value="PROKAR_LIPOPROTEIN"/>
    <property type="match status" value="1"/>
</dbReference>
<evidence type="ECO:0000256" key="5">
    <source>
        <dbReference type="SAM" id="SignalP"/>
    </source>
</evidence>
<dbReference type="Pfam" id="PF01547">
    <property type="entry name" value="SBP_bac_1"/>
    <property type="match status" value="1"/>
</dbReference>
<evidence type="ECO:0000313" key="6">
    <source>
        <dbReference type="EMBL" id="GGG79156.1"/>
    </source>
</evidence>
<sequence length="454" mass="50116">MKKRWMSTAISAIVLTTLLAGCSGGNGNGNGGGGATAKPDKSAETTSAPQVKIKFLNWEKAEVYQPAIDAFEAKYPNIKVEYVPVVENDSNETIKKIDIMYASGEQFDVFSLNSVPNFSQRAVNGMLEPLDDYLAKEGVKFEEEYKAEQMKLDGKRYSLPGKFGPWFILLNKSQLDAAGLQVPQSWTWDEFRDYAKQLTKGEGPSKQYGAFFHTWKDYFLLKQYSAAQDQGIMKDDGIHLNADNPLMKASLELRYVMEHEDKSSTPYQDIVTQKIPYRDEYFQGKATMLPTGPWMIAEAGGTDKIPATFVSAFAPWPTNAKGDENYSFGGADSLVISSKSKNKEAAYQFIRFLSTEGMALTKQLSAWKKADVASEVDAIVASTMTPDMIDKASLLNTLNVSKLPQPANAPSYAADIEKAYISEAEKYILGTADIDATIAGIKTNLQKIIDANQK</sequence>
<gene>
    <name evidence="6" type="ORF">GCM10010918_40250</name>
</gene>
<dbReference type="PANTHER" id="PTHR43649">
    <property type="entry name" value="ARABINOSE-BINDING PROTEIN-RELATED"/>
    <property type="match status" value="1"/>
</dbReference>
<feature type="signal peptide" evidence="5">
    <location>
        <begin position="1"/>
        <end position="20"/>
    </location>
</feature>
<dbReference type="PANTHER" id="PTHR43649:SF31">
    <property type="entry name" value="SN-GLYCEROL-3-PHOSPHATE-BINDING PERIPLASMIC PROTEIN UGPB"/>
    <property type="match status" value="1"/>
</dbReference>
<evidence type="ECO:0000256" key="4">
    <source>
        <dbReference type="ARBA" id="ARBA00022729"/>
    </source>
</evidence>
<evidence type="ECO:0000256" key="2">
    <source>
        <dbReference type="ARBA" id="ARBA00008520"/>
    </source>
</evidence>
<dbReference type="InterPro" id="IPR050490">
    <property type="entry name" value="Bact_solute-bd_prot1"/>
</dbReference>
<dbReference type="RefSeq" id="WP_188890976.1">
    <property type="nucleotide sequence ID" value="NZ_BMHY01000008.1"/>
</dbReference>
<keyword evidence="7" id="KW-1185">Reference proteome</keyword>